<keyword evidence="11" id="KW-0695">RNA-directed DNA polymerase</keyword>
<evidence type="ECO:0000256" key="13">
    <source>
        <dbReference type="ARBA" id="ARBA00023125"/>
    </source>
</evidence>
<keyword evidence="19" id="KW-1185">Reference proteome</keyword>
<dbReference type="InterPro" id="IPR016197">
    <property type="entry name" value="Chromo-like_dom_sf"/>
</dbReference>
<dbReference type="AlphaFoldDB" id="A0A2P4YVI6"/>
<dbReference type="InterPro" id="IPR050951">
    <property type="entry name" value="Retrovirus_Pol_polyprotein"/>
</dbReference>
<dbReference type="InterPro" id="IPR041588">
    <property type="entry name" value="Integrase_H2C2"/>
</dbReference>
<dbReference type="GO" id="GO:0004190">
    <property type="term" value="F:aspartic-type endopeptidase activity"/>
    <property type="evidence" value="ECO:0007669"/>
    <property type="project" value="UniProtKB-KW"/>
</dbReference>
<feature type="domain" description="Chromo" evidence="16">
    <location>
        <begin position="595"/>
        <end position="652"/>
    </location>
</feature>
<name>A0A2P4YVI6_9STRA</name>
<keyword evidence="5" id="KW-0479">Metal-binding</keyword>
<dbReference type="SUPFAM" id="SSF53098">
    <property type="entry name" value="Ribonuclease H-like"/>
    <property type="match status" value="1"/>
</dbReference>
<dbReference type="InterPro" id="IPR043502">
    <property type="entry name" value="DNA/RNA_pol_sf"/>
</dbReference>
<evidence type="ECO:0000256" key="2">
    <source>
        <dbReference type="ARBA" id="ARBA00022679"/>
    </source>
</evidence>
<evidence type="ECO:0000259" key="16">
    <source>
        <dbReference type="PROSITE" id="PS50013"/>
    </source>
</evidence>
<dbReference type="EMBL" id="NCKW01000015">
    <property type="protein sequence ID" value="POM81809.1"/>
    <property type="molecule type" value="Genomic_DNA"/>
</dbReference>
<dbReference type="GO" id="GO:0003677">
    <property type="term" value="F:DNA binding"/>
    <property type="evidence" value="ECO:0007669"/>
    <property type="project" value="UniProtKB-KW"/>
</dbReference>
<dbReference type="Pfam" id="PF00385">
    <property type="entry name" value="Chromo"/>
    <property type="match status" value="1"/>
</dbReference>
<dbReference type="GO" id="GO:0003964">
    <property type="term" value="F:RNA-directed DNA polymerase activity"/>
    <property type="evidence" value="ECO:0007669"/>
    <property type="project" value="UniProtKB-KW"/>
</dbReference>
<evidence type="ECO:0000256" key="14">
    <source>
        <dbReference type="ARBA" id="ARBA00023172"/>
    </source>
</evidence>
<dbReference type="Pfam" id="PF17921">
    <property type="entry name" value="Integrase_H2C2"/>
    <property type="match status" value="1"/>
</dbReference>
<feature type="coiled-coil region" evidence="15">
    <location>
        <begin position="470"/>
        <end position="500"/>
    </location>
</feature>
<dbReference type="InterPro" id="IPR001584">
    <property type="entry name" value="Integrase_cat-core"/>
</dbReference>
<evidence type="ECO:0000256" key="1">
    <source>
        <dbReference type="ARBA" id="ARBA00022670"/>
    </source>
</evidence>
<organism evidence="18 19">
    <name type="scientific">Phytophthora palmivora</name>
    <dbReference type="NCBI Taxonomy" id="4796"/>
    <lineage>
        <taxon>Eukaryota</taxon>
        <taxon>Sar</taxon>
        <taxon>Stramenopiles</taxon>
        <taxon>Oomycota</taxon>
        <taxon>Peronosporomycetes</taxon>
        <taxon>Peronosporales</taxon>
        <taxon>Peronosporaceae</taxon>
        <taxon>Phytophthora</taxon>
    </lineage>
</organism>
<sequence>MLKGPTKTSISWTDDLHSHFLSLKAKIASPPVLAIPDFGKPFRLRMDASDHAIGGVLFQEEVRGDELVERPIPFGGRKYKDGENNYSIREKELLAILFGLRLWRVNLLDKPFVVETDHRSRETIFTQKTISRRVARWYGELSEYPITFRYIRGDTNTVADAISRRPDFMRGATTTLTAITSRKEICKHIDRALARLVKVGTDRYADDSFTSSLVQQLSGRVTPDKPSIRHYKRYSMENKQIYYQALSDEQPRLVLPNITEIIDALLYEFHDAKCYGHPGIETTILLVEKDYYWRYMERSVPLDFIVALPETKEGFDSIMAVIDRLAKRAHFLPTTTIATTLEIAELYRDRVFVLHGIPEEVLSDRDSKFTSALWTELCAMLGAHQKLTSAFRQQANGVTERLRAFTNSNSNDWDAFLSLAEIAYNSRYQASIGTSPFKADFGYQPATPASPRTTNEVNQAEINAESRLVIEFVEQQNDILARVRRQLQAAQDRMSSYYDQNRPTQNFNVGDQVLLSTTNLANFHAETTKKKLGPRWIGPYSVVEHVGHDYYRLELPTRVKFHPFFHTSLFKPHVVSKCADQIIFKVSLPDGGEGELVEDIVGYRRRKGKKEYYVKWLGESKPTWEPEGNLEYVQDLITRYHQHHFKTRKRGK</sequence>
<dbReference type="GO" id="GO:0003887">
    <property type="term" value="F:DNA-directed DNA polymerase activity"/>
    <property type="evidence" value="ECO:0007669"/>
    <property type="project" value="UniProtKB-KW"/>
</dbReference>
<evidence type="ECO:0000313" key="18">
    <source>
        <dbReference type="EMBL" id="POM81809.1"/>
    </source>
</evidence>
<dbReference type="PROSITE" id="PS50013">
    <property type="entry name" value="CHROMO_2"/>
    <property type="match status" value="1"/>
</dbReference>
<evidence type="ECO:0000259" key="17">
    <source>
        <dbReference type="PROSITE" id="PS50994"/>
    </source>
</evidence>
<evidence type="ECO:0000313" key="19">
    <source>
        <dbReference type="Proteomes" id="UP000237271"/>
    </source>
</evidence>
<keyword evidence="12" id="KW-0239">DNA-directed DNA polymerase</keyword>
<evidence type="ECO:0000256" key="11">
    <source>
        <dbReference type="ARBA" id="ARBA00022918"/>
    </source>
</evidence>
<keyword evidence="6" id="KW-0064">Aspartyl protease</keyword>
<keyword evidence="2" id="KW-0808">Transferase</keyword>
<keyword evidence="9" id="KW-0460">Magnesium</keyword>
<evidence type="ECO:0000256" key="5">
    <source>
        <dbReference type="ARBA" id="ARBA00022723"/>
    </source>
</evidence>
<dbReference type="InterPro" id="IPR000953">
    <property type="entry name" value="Chromo/chromo_shadow_dom"/>
</dbReference>
<evidence type="ECO:0000256" key="9">
    <source>
        <dbReference type="ARBA" id="ARBA00022842"/>
    </source>
</evidence>
<evidence type="ECO:0000256" key="12">
    <source>
        <dbReference type="ARBA" id="ARBA00022932"/>
    </source>
</evidence>
<dbReference type="GO" id="GO:0006310">
    <property type="term" value="P:DNA recombination"/>
    <property type="evidence" value="ECO:0007669"/>
    <property type="project" value="UniProtKB-KW"/>
</dbReference>
<dbReference type="PROSITE" id="PS50994">
    <property type="entry name" value="INTEGRASE"/>
    <property type="match status" value="1"/>
</dbReference>
<keyword evidence="15" id="KW-0175">Coiled coil</keyword>
<keyword evidence="4" id="KW-0540">Nuclease</keyword>
<keyword evidence="3" id="KW-0548">Nucleotidyltransferase</keyword>
<dbReference type="InterPro" id="IPR056924">
    <property type="entry name" value="SH3_Tf2-1"/>
</dbReference>
<dbReference type="InterPro" id="IPR012337">
    <property type="entry name" value="RNaseH-like_sf"/>
</dbReference>
<keyword evidence="1" id="KW-0645">Protease</keyword>
<dbReference type="SUPFAM" id="SSF56672">
    <property type="entry name" value="DNA/RNA polymerases"/>
    <property type="match status" value="1"/>
</dbReference>
<evidence type="ECO:0000256" key="15">
    <source>
        <dbReference type="SAM" id="Coils"/>
    </source>
</evidence>
<dbReference type="Pfam" id="PF17917">
    <property type="entry name" value="RT_RNaseH"/>
    <property type="match status" value="1"/>
</dbReference>
<dbReference type="CDD" id="cd00024">
    <property type="entry name" value="CD_CSD"/>
    <property type="match status" value="1"/>
</dbReference>
<dbReference type="SUPFAM" id="SSF54160">
    <property type="entry name" value="Chromo domain-like"/>
    <property type="match status" value="1"/>
</dbReference>
<dbReference type="GO" id="GO:0046872">
    <property type="term" value="F:metal ion binding"/>
    <property type="evidence" value="ECO:0007669"/>
    <property type="project" value="UniProtKB-KW"/>
</dbReference>
<dbReference type="Proteomes" id="UP000237271">
    <property type="component" value="Unassembled WGS sequence"/>
</dbReference>
<dbReference type="InterPro" id="IPR036397">
    <property type="entry name" value="RNaseH_sf"/>
</dbReference>
<evidence type="ECO:0000256" key="6">
    <source>
        <dbReference type="ARBA" id="ARBA00022750"/>
    </source>
</evidence>
<evidence type="ECO:0000256" key="10">
    <source>
        <dbReference type="ARBA" id="ARBA00022908"/>
    </source>
</evidence>
<keyword evidence="7" id="KW-0255">Endonuclease</keyword>
<keyword evidence="14" id="KW-0233">DNA recombination</keyword>
<proteinExistence type="predicted"/>
<keyword evidence="13" id="KW-0238">DNA-binding</keyword>
<reference evidence="18 19" key="1">
    <citation type="journal article" date="2017" name="Genome Biol. Evol.">
        <title>Phytophthora megakarya and P. palmivora, closely related causal agents of cacao black pod rot, underwent increases in genome sizes and gene numbers by different mechanisms.</title>
        <authorList>
            <person name="Ali S.S."/>
            <person name="Shao J."/>
            <person name="Lary D.J."/>
            <person name="Kronmiller B."/>
            <person name="Shen D."/>
            <person name="Strem M.D."/>
            <person name="Amoako-Attah I."/>
            <person name="Akrofi A.Y."/>
            <person name="Begoude B.A."/>
            <person name="Ten Hoopen G.M."/>
            <person name="Coulibaly K."/>
            <person name="Kebe B.I."/>
            <person name="Melnick R.L."/>
            <person name="Guiltinan M.J."/>
            <person name="Tyler B.M."/>
            <person name="Meinhardt L.W."/>
            <person name="Bailey B.A."/>
        </authorList>
    </citation>
    <scope>NUCLEOTIDE SEQUENCE [LARGE SCALE GENOMIC DNA]</scope>
    <source>
        <strain evidence="19">sbr112.9</strain>
    </source>
</reference>
<dbReference type="Gene3D" id="3.30.420.10">
    <property type="entry name" value="Ribonuclease H-like superfamily/Ribonuclease H"/>
    <property type="match status" value="1"/>
</dbReference>
<dbReference type="Pfam" id="PF24626">
    <property type="entry name" value="SH3_Tf2-1"/>
    <property type="match status" value="1"/>
</dbReference>
<evidence type="ECO:0000256" key="8">
    <source>
        <dbReference type="ARBA" id="ARBA00022801"/>
    </source>
</evidence>
<dbReference type="PANTHER" id="PTHR37984:SF5">
    <property type="entry name" value="PROTEIN NYNRIN-LIKE"/>
    <property type="match status" value="1"/>
</dbReference>
<dbReference type="SMART" id="SM00298">
    <property type="entry name" value="CHROMO"/>
    <property type="match status" value="1"/>
</dbReference>
<evidence type="ECO:0000256" key="3">
    <source>
        <dbReference type="ARBA" id="ARBA00022695"/>
    </source>
</evidence>
<dbReference type="PANTHER" id="PTHR37984">
    <property type="entry name" value="PROTEIN CBG26694"/>
    <property type="match status" value="1"/>
</dbReference>
<dbReference type="InterPro" id="IPR023780">
    <property type="entry name" value="Chromo_domain"/>
</dbReference>
<dbReference type="Gene3D" id="2.40.50.40">
    <property type="match status" value="1"/>
</dbReference>
<dbReference type="OrthoDB" id="1109130at2759"/>
<dbReference type="GO" id="GO:0006508">
    <property type="term" value="P:proteolysis"/>
    <property type="evidence" value="ECO:0007669"/>
    <property type="project" value="UniProtKB-KW"/>
</dbReference>
<dbReference type="GO" id="GO:0004519">
    <property type="term" value="F:endonuclease activity"/>
    <property type="evidence" value="ECO:0007669"/>
    <property type="project" value="UniProtKB-KW"/>
</dbReference>
<protein>
    <submittedName>
        <fullName evidence="18">Retrovirus Polyprotein</fullName>
    </submittedName>
</protein>
<comment type="caution">
    <text evidence="18">The sequence shown here is derived from an EMBL/GenBank/DDBJ whole genome shotgun (WGS) entry which is preliminary data.</text>
</comment>
<dbReference type="CDD" id="cd09274">
    <property type="entry name" value="RNase_HI_RT_Ty3"/>
    <property type="match status" value="1"/>
</dbReference>
<dbReference type="InterPro" id="IPR041373">
    <property type="entry name" value="RT_RNaseH"/>
</dbReference>
<evidence type="ECO:0000256" key="4">
    <source>
        <dbReference type="ARBA" id="ARBA00022722"/>
    </source>
</evidence>
<keyword evidence="10" id="KW-0229">DNA integration</keyword>
<dbReference type="Gene3D" id="1.10.340.70">
    <property type="match status" value="1"/>
</dbReference>
<keyword evidence="8" id="KW-0378">Hydrolase</keyword>
<accession>A0A2P4YVI6</accession>
<gene>
    <name evidence="18" type="ORF">PHPALM_175</name>
</gene>
<feature type="domain" description="Integrase catalytic" evidence="17">
    <location>
        <begin position="293"/>
        <end position="456"/>
    </location>
</feature>
<evidence type="ECO:0000256" key="7">
    <source>
        <dbReference type="ARBA" id="ARBA00022759"/>
    </source>
</evidence>
<dbReference type="GO" id="GO:0015074">
    <property type="term" value="P:DNA integration"/>
    <property type="evidence" value="ECO:0007669"/>
    <property type="project" value="UniProtKB-KW"/>
</dbReference>